<dbReference type="Pfam" id="PF00734">
    <property type="entry name" value="CBM_1"/>
    <property type="match status" value="1"/>
</dbReference>
<evidence type="ECO:0000256" key="2">
    <source>
        <dbReference type="ARBA" id="ARBA00007793"/>
    </source>
</evidence>
<keyword evidence="6" id="KW-0136">Cellulose degradation</keyword>
<dbReference type="GO" id="GO:0008810">
    <property type="term" value="F:cellulase activity"/>
    <property type="evidence" value="ECO:0007669"/>
    <property type="project" value="UniProtKB-EC"/>
</dbReference>
<dbReference type="InterPro" id="IPR036908">
    <property type="entry name" value="RlpA-like_sf"/>
</dbReference>
<keyword evidence="4" id="KW-0732">Signal</keyword>
<keyword evidence="7" id="KW-0119">Carbohydrate metabolism</keyword>
<feature type="compositionally biased region" description="Low complexity" evidence="11">
    <location>
        <begin position="493"/>
        <end position="531"/>
    </location>
</feature>
<evidence type="ECO:0000313" key="14">
    <source>
        <dbReference type="Proteomes" id="UP000566819"/>
    </source>
</evidence>
<evidence type="ECO:0000259" key="12">
    <source>
        <dbReference type="PROSITE" id="PS51164"/>
    </source>
</evidence>
<dbReference type="PANTHER" id="PTHR39730">
    <property type="entry name" value="ENDOGLUCANASE 1"/>
    <property type="match status" value="1"/>
</dbReference>
<reference evidence="13 14" key="1">
    <citation type="submission" date="2020-03" db="EMBL/GenBank/DDBJ databases">
        <title>Draft Genome Sequence of Cudoniella acicularis.</title>
        <authorList>
            <person name="Buettner E."/>
            <person name="Kellner H."/>
        </authorList>
    </citation>
    <scope>NUCLEOTIDE SEQUENCE [LARGE SCALE GENOMIC DNA]</scope>
    <source>
        <strain evidence="13 14">DSM 108380</strain>
    </source>
</reference>
<dbReference type="SUPFAM" id="SSF50685">
    <property type="entry name" value="Barwin-like endoglucanases"/>
    <property type="match status" value="1"/>
</dbReference>
<name>A0A8H4RSJ0_9HELO</name>
<dbReference type="SMART" id="SM00236">
    <property type="entry name" value="fCBD"/>
    <property type="match status" value="1"/>
</dbReference>
<feature type="compositionally biased region" description="Low complexity" evidence="11">
    <location>
        <begin position="542"/>
        <end position="584"/>
    </location>
</feature>
<keyword evidence="14" id="KW-1185">Reference proteome</keyword>
<dbReference type="PROSITE" id="PS51164">
    <property type="entry name" value="CBM1_2"/>
    <property type="match status" value="1"/>
</dbReference>
<evidence type="ECO:0000256" key="6">
    <source>
        <dbReference type="ARBA" id="ARBA00023001"/>
    </source>
</evidence>
<evidence type="ECO:0000256" key="5">
    <source>
        <dbReference type="ARBA" id="ARBA00022801"/>
    </source>
</evidence>
<dbReference type="Proteomes" id="UP000566819">
    <property type="component" value="Unassembled WGS sequence"/>
</dbReference>
<dbReference type="Pfam" id="PF02015">
    <property type="entry name" value="Glyco_hydro_45"/>
    <property type="match status" value="1"/>
</dbReference>
<dbReference type="GO" id="GO:0030248">
    <property type="term" value="F:cellulose binding"/>
    <property type="evidence" value="ECO:0007669"/>
    <property type="project" value="InterPro"/>
</dbReference>
<dbReference type="PANTHER" id="PTHR39730:SF1">
    <property type="entry name" value="ENDOGLUCANASE 1"/>
    <property type="match status" value="1"/>
</dbReference>
<feature type="domain" description="CBM1" evidence="12">
    <location>
        <begin position="583"/>
        <end position="619"/>
    </location>
</feature>
<comment type="similarity">
    <text evidence="2">Belongs to the glycosyl hydrolase 45 (cellulase K) family.</text>
</comment>
<dbReference type="InterPro" id="IPR000334">
    <property type="entry name" value="Glyco_hydro_45"/>
</dbReference>
<evidence type="ECO:0000256" key="8">
    <source>
        <dbReference type="ARBA" id="ARBA00023295"/>
    </source>
</evidence>
<evidence type="ECO:0000256" key="10">
    <source>
        <dbReference type="PROSITE-ProRule" id="PRU10069"/>
    </source>
</evidence>
<dbReference type="InterPro" id="IPR052288">
    <property type="entry name" value="GH45_Enzymes"/>
</dbReference>
<dbReference type="GO" id="GO:0005576">
    <property type="term" value="C:extracellular region"/>
    <property type="evidence" value="ECO:0007669"/>
    <property type="project" value="InterPro"/>
</dbReference>
<dbReference type="PROSITE" id="PS01140">
    <property type="entry name" value="GLYCOSYL_HYDROL_F45"/>
    <property type="match status" value="1"/>
</dbReference>
<evidence type="ECO:0000256" key="7">
    <source>
        <dbReference type="ARBA" id="ARBA00023277"/>
    </source>
</evidence>
<keyword evidence="5" id="KW-0378">Hydrolase</keyword>
<evidence type="ECO:0000256" key="11">
    <source>
        <dbReference type="SAM" id="MobiDB-lite"/>
    </source>
</evidence>
<dbReference type="InterPro" id="IPR000254">
    <property type="entry name" value="CBD"/>
</dbReference>
<proteinExistence type="inferred from homology"/>
<dbReference type="InterPro" id="IPR035971">
    <property type="entry name" value="CBD_sf"/>
</dbReference>
<feature type="active site" description="Nucleophile" evidence="10">
    <location>
        <position position="282"/>
    </location>
</feature>
<evidence type="ECO:0000256" key="3">
    <source>
        <dbReference type="ARBA" id="ARBA00012601"/>
    </source>
</evidence>
<keyword evidence="9" id="KW-0624">Polysaccharide degradation</keyword>
<dbReference type="GO" id="GO:0030245">
    <property type="term" value="P:cellulose catabolic process"/>
    <property type="evidence" value="ECO:0007669"/>
    <property type="project" value="UniProtKB-KW"/>
</dbReference>
<organism evidence="13 14">
    <name type="scientific">Cudoniella acicularis</name>
    <dbReference type="NCBI Taxonomy" id="354080"/>
    <lineage>
        <taxon>Eukaryota</taxon>
        <taxon>Fungi</taxon>
        <taxon>Dikarya</taxon>
        <taxon>Ascomycota</taxon>
        <taxon>Pezizomycotina</taxon>
        <taxon>Leotiomycetes</taxon>
        <taxon>Helotiales</taxon>
        <taxon>Tricladiaceae</taxon>
        <taxon>Cudoniella</taxon>
    </lineage>
</organism>
<feature type="region of interest" description="Disordered" evidence="11">
    <location>
        <begin position="480"/>
        <end position="585"/>
    </location>
</feature>
<dbReference type="SUPFAM" id="SSF57180">
    <property type="entry name" value="Cellulose-binding domain"/>
    <property type="match status" value="1"/>
</dbReference>
<evidence type="ECO:0000256" key="1">
    <source>
        <dbReference type="ARBA" id="ARBA00000966"/>
    </source>
</evidence>
<sequence length="619" mass="65057">MSAHRRLFSPSVPSVFTSNAVCCWKRSSRRDSPSVLVATSSGQTIFSMTSSAAGVFRAVRDQASHVQVPLEDLPERACGGTGGEEKRVKNAEGQECFWAPVRGFNEVAAAFLRSGALACNNEQICQRHKSDGEPPLISKLGPGIPHATNVFPAKVRDEGWGEISESYRIDVRPRGEAAHLRPPRIPIHGQPHDEVKEVHNRCLFYFFVLQTIQNIPTSSPFITNISLHSTYTLEHPNIRSIHCYFTSFKMVLPKATLLALLPYFLQANAQASGSGTTTRYWDCCKPSCSWPGKITLAAGSHPVTTCDIHDSPLTDYGATSGCAGGEAYMCSNESPWAVSEDLSYGFAATTIKDGSESSWCCACYELTFTSGAVAGKKMIVQATNTGSDLSANQFDISIPGGGVGIFNGCTNEWGAPSAGWGAQYGGIDSRSACDSFPEALKAGCYWRFDWFQGTSNPSVDFKQVACPAEITAKSGCARADDAINETPTGPSDAATWSSGASSPASTGAPGPAPSAEPTATTLATTSADPSAVQSGEPSVEPIPTETGTTTANGTAIDTGIASTEPAPTSIPSSAPSAGSGSGQTVAQWGQCGGTNWTGGSTCASGFTCKEINPYFSQCL</sequence>
<evidence type="ECO:0000313" key="13">
    <source>
        <dbReference type="EMBL" id="KAF4635254.1"/>
    </source>
</evidence>
<dbReference type="Gene3D" id="2.40.40.10">
    <property type="entry name" value="RlpA-like domain"/>
    <property type="match status" value="1"/>
</dbReference>
<dbReference type="EMBL" id="JAAMPI010000132">
    <property type="protein sequence ID" value="KAF4635254.1"/>
    <property type="molecule type" value="Genomic_DNA"/>
</dbReference>
<dbReference type="AlphaFoldDB" id="A0A8H4RSJ0"/>
<gene>
    <name evidence="13" type="ORF">G7Y89_g2854</name>
</gene>
<dbReference type="PROSITE" id="PS00562">
    <property type="entry name" value="CBM1_1"/>
    <property type="match status" value="1"/>
</dbReference>
<comment type="caution">
    <text evidence="13">The sequence shown here is derived from an EMBL/GenBank/DDBJ whole genome shotgun (WGS) entry which is preliminary data.</text>
</comment>
<comment type="catalytic activity">
    <reaction evidence="1 10">
        <text>Endohydrolysis of (1-&gt;4)-beta-D-glucosidic linkages in cellulose, lichenin and cereal beta-D-glucans.</text>
        <dbReference type="EC" id="3.2.1.4"/>
    </reaction>
</comment>
<keyword evidence="8" id="KW-0326">Glycosidase</keyword>
<dbReference type="OrthoDB" id="10035502at2759"/>
<evidence type="ECO:0000256" key="9">
    <source>
        <dbReference type="ARBA" id="ARBA00023326"/>
    </source>
</evidence>
<accession>A0A8H4RSJ0</accession>
<protein>
    <recommendedName>
        <fullName evidence="3 10">Cellulase</fullName>
        <ecNumber evidence="3 10">3.2.1.4</ecNumber>
    </recommendedName>
</protein>
<evidence type="ECO:0000256" key="4">
    <source>
        <dbReference type="ARBA" id="ARBA00022729"/>
    </source>
</evidence>
<dbReference type="EC" id="3.2.1.4" evidence="3 10"/>